<accession>A0A6J8ALD8</accession>
<gene>
    <name evidence="3" type="ORF">MCOR_8933</name>
</gene>
<keyword evidence="1" id="KW-0862">Zinc</keyword>
<dbReference type="AlphaFoldDB" id="A0A6J8ALD8"/>
<dbReference type="InterPro" id="IPR011335">
    <property type="entry name" value="Restrct_endonuc-II-like"/>
</dbReference>
<dbReference type="Gene3D" id="3.90.320.10">
    <property type="match status" value="1"/>
</dbReference>
<sequence length="373" mass="42181">MGKKDTDLSHMTSKPLTKGEQYVKSGSVTNIMDTVKRGTCYYFLKAKVDASMKKEQRTVHVTLSNVSGAVLDASCTCPASALGRCNHVAAVLLFINKHVKEHGYDPLACTSKPCEWNQGKKTGKNPSKISDAIYSSYKQKTVKLCDFDPRPQHMRQVPYDAKKEFVNDLKYHGLTGGESSMWESLLNSIITYDNYALDEERKIMLQDLTWSFFTNIRSDGSKFNTNAYMIPGTEPQSESEQWKSCRWFRVTASTAKQAHNLGGLLVDTTTHIDSTYRKLYNYLAYHVWNLHPFSTSDTAYGNDNEDRARTDYHDVMLNSSPGIKVLKTGFWVNKLWPELGCSPDGIVYDPNESNKYGLVDIKCPKLFKKNSTC</sequence>
<keyword evidence="1" id="KW-0863">Zinc-finger</keyword>
<evidence type="ECO:0000313" key="3">
    <source>
        <dbReference type="EMBL" id="CAC5369921.1"/>
    </source>
</evidence>
<keyword evidence="1" id="KW-0479">Metal-binding</keyword>
<dbReference type="Pfam" id="PF09588">
    <property type="entry name" value="YqaJ"/>
    <property type="match status" value="1"/>
</dbReference>
<dbReference type="PANTHER" id="PTHR47526">
    <property type="entry name" value="ATP-DEPENDENT DNA HELICASE"/>
    <property type="match status" value="1"/>
</dbReference>
<feature type="domain" description="SWIM-type" evidence="2">
    <location>
        <begin position="57"/>
        <end position="96"/>
    </location>
</feature>
<dbReference type="InterPro" id="IPR019080">
    <property type="entry name" value="YqaJ_viral_recombinase"/>
</dbReference>
<dbReference type="GO" id="GO:0008270">
    <property type="term" value="F:zinc ion binding"/>
    <property type="evidence" value="ECO:0007669"/>
    <property type="project" value="UniProtKB-KW"/>
</dbReference>
<evidence type="ECO:0000256" key="1">
    <source>
        <dbReference type="PROSITE-ProRule" id="PRU00325"/>
    </source>
</evidence>
<reference evidence="3 4" key="1">
    <citation type="submission" date="2020-06" db="EMBL/GenBank/DDBJ databases">
        <authorList>
            <person name="Li R."/>
            <person name="Bekaert M."/>
        </authorList>
    </citation>
    <scope>NUCLEOTIDE SEQUENCE [LARGE SCALE GENOMIC DNA]</scope>
    <source>
        <strain evidence="4">wild</strain>
    </source>
</reference>
<organism evidence="3 4">
    <name type="scientific">Mytilus coruscus</name>
    <name type="common">Sea mussel</name>
    <dbReference type="NCBI Taxonomy" id="42192"/>
    <lineage>
        <taxon>Eukaryota</taxon>
        <taxon>Metazoa</taxon>
        <taxon>Spiralia</taxon>
        <taxon>Lophotrochozoa</taxon>
        <taxon>Mollusca</taxon>
        <taxon>Bivalvia</taxon>
        <taxon>Autobranchia</taxon>
        <taxon>Pteriomorphia</taxon>
        <taxon>Mytilida</taxon>
        <taxon>Mytiloidea</taxon>
        <taxon>Mytilidae</taxon>
        <taxon>Mytilinae</taxon>
        <taxon>Mytilus</taxon>
    </lineage>
</organism>
<dbReference type="PANTHER" id="PTHR47526:SF3">
    <property type="entry name" value="PHD-TYPE DOMAIN-CONTAINING PROTEIN"/>
    <property type="match status" value="1"/>
</dbReference>
<keyword evidence="4" id="KW-1185">Reference proteome</keyword>
<evidence type="ECO:0000259" key="2">
    <source>
        <dbReference type="PROSITE" id="PS50966"/>
    </source>
</evidence>
<proteinExistence type="predicted"/>
<dbReference type="GO" id="GO:0006281">
    <property type="term" value="P:DNA repair"/>
    <property type="evidence" value="ECO:0007669"/>
    <property type="project" value="UniProtKB-ARBA"/>
</dbReference>
<dbReference type="PROSITE" id="PS50966">
    <property type="entry name" value="ZF_SWIM"/>
    <property type="match status" value="1"/>
</dbReference>
<dbReference type="Proteomes" id="UP000507470">
    <property type="component" value="Unassembled WGS sequence"/>
</dbReference>
<dbReference type="SUPFAM" id="SSF52980">
    <property type="entry name" value="Restriction endonuclease-like"/>
    <property type="match status" value="1"/>
</dbReference>
<evidence type="ECO:0000313" key="4">
    <source>
        <dbReference type="Proteomes" id="UP000507470"/>
    </source>
</evidence>
<protein>
    <recommendedName>
        <fullName evidence="2">SWIM-type domain-containing protein</fullName>
    </recommendedName>
</protein>
<dbReference type="OrthoDB" id="5918941at2759"/>
<name>A0A6J8ALD8_MYTCO</name>
<dbReference type="InterPro" id="IPR011604">
    <property type="entry name" value="PDDEXK-like_dom_sf"/>
</dbReference>
<dbReference type="EMBL" id="CACVKT020001632">
    <property type="protein sequence ID" value="CAC5369921.1"/>
    <property type="molecule type" value="Genomic_DNA"/>
</dbReference>
<dbReference type="InterPro" id="IPR007527">
    <property type="entry name" value="Znf_SWIM"/>
</dbReference>